<evidence type="ECO:0000256" key="5">
    <source>
        <dbReference type="ARBA" id="ARBA00023136"/>
    </source>
</evidence>
<feature type="transmembrane region" description="Helical" evidence="6">
    <location>
        <begin position="345"/>
        <end position="366"/>
    </location>
</feature>
<feature type="transmembrane region" description="Helical" evidence="6">
    <location>
        <begin position="175"/>
        <end position="195"/>
    </location>
</feature>
<feature type="transmembrane region" description="Helical" evidence="6">
    <location>
        <begin position="59"/>
        <end position="79"/>
    </location>
</feature>
<dbReference type="RefSeq" id="WP_071071989.1">
    <property type="nucleotide sequence ID" value="NZ_CP017755.1"/>
</dbReference>
<feature type="transmembrane region" description="Helical" evidence="6">
    <location>
        <begin position="21"/>
        <end position="39"/>
    </location>
</feature>
<proteinExistence type="predicted"/>
<reference evidence="8 9" key="1">
    <citation type="submission" date="2016-10" db="EMBL/GenBank/DDBJ databases">
        <title>Complete genome sequences of three Cupriavidus strains isolated from various Malaysian environments.</title>
        <authorList>
            <person name="Abdullah A.A.-A."/>
            <person name="Shafie N.A.H."/>
            <person name="Lau N.S."/>
        </authorList>
    </citation>
    <scope>NUCLEOTIDE SEQUENCE [LARGE SCALE GENOMIC DNA]</scope>
    <source>
        <strain evidence="8 9">USMAA1020</strain>
    </source>
</reference>
<organism evidence="8 9">
    <name type="scientific">Cupriavidus malaysiensis</name>
    <dbReference type="NCBI Taxonomy" id="367825"/>
    <lineage>
        <taxon>Bacteria</taxon>
        <taxon>Pseudomonadati</taxon>
        <taxon>Pseudomonadota</taxon>
        <taxon>Betaproteobacteria</taxon>
        <taxon>Burkholderiales</taxon>
        <taxon>Burkholderiaceae</taxon>
        <taxon>Cupriavidus</taxon>
    </lineage>
</organism>
<feature type="transmembrane region" description="Helical" evidence="6">
    <location>
        <begin position="91"/>
        <end position="110"/>
    </location>
</feature>
<dbReference type="PANTHER" id="PTHR43124">
    <property type="entry name" value="PURINE EFFLUX PUMP PBUE"/>
    <property type="match status" value="1"/>
</dbReference>
<feature type="transmembrane region" description="Helical" evidence="6">
    <location>
        <begin position="116"/>
        <end position="137"/>
    </location>
</feature>
<dbReference type="InterPro" id="IPR020846">
    <property type="entry name" value="MFS_dom"/>
</dbReference>
<feature type="domain" description="Major facilitator superfamily (MFS) profile" evidence="7">
    <location>
        <begin position="25"/>
        <end position="397"/>
    </location>
</feature>
<dbReference type="Gene3D" id="1.20.1250.20">
    <property type="entry name" value="MFS general substrate transporter like domains"/>
    <property type="match status" value="1"/>
</dbReference>
<dbReference type="PROSITE" id="PS50850">
    <property type="entry name" value="MFS"/>
    <property type="match status" value="1"/>
</dbReference>
<dbReference type="InterPro" id="IPR036259">
    <property type="entry name" value="MFS_trans_sf"/>
</dbReference>
<keyword evidence="5 6" id="KW-0472">Membrane</keyword>
<keyword evidence="9" id="KW-1185">Reference proteome</keyword>
<comment type="subcellular location">
    <subcellularLocation>
        <location evidence="1">Cell membrane</location>
        <topology evidence="1">Multi-pass membrane protein</topology>
    </subcellularLocation>
</comment>
<evidence type="ECO:0000256" key="3">
    <source>
        <dbReference type="ARBA" id="ARBA00022692"/>
    </source>
</evidence>
<evidence type="ECO:0000313" key="8">
    <source>
        <dbReference type="EMBL" id="AOZ09383.1"/>
    </source>
</evidence>
<feature type="transmembrane region" description="Helical" evidence="6">
    <location>
        <begin position="258"/>
        <end position="274"/>
    </location>
</feature>
<dbReference type="Pfam" id="PF07690">
    <property type="entry name" value="MFS_1"/>
    <property type="match status" value="1"/>
</dbReference>
<evidence type="ECO:0000256" key="6">
    <source>
        <dbReference type="SAM" id="Phobius"/>
    </source>
</evidence>
<evidence type="ECO:0000256" key="1">
    <source>
        <dbReference type="ARBA" id="ARBA00004651"/>
    </source>
</evidence>
<dbReference type="Proteomes" id="UP000177515">
    <property type="component" value="Chromosome 2"/>
</dbReference>
<feature type="transmembrane region" description="Helical" evidence="6">
    <location>
        <begin position="372"/>
        <end position="393"/>
    </location>
</feature>
<dbReference type="SUPFAM" id="SSF103473">
    <property type="entry name" value="MFS general substrate transporter"/>
    <property type="match status" value="1"/>
</dbReference>
<sequence>MDEISRTAAADSGRQEVAGRLPLAGLLALTMTSFIATANEAVPAGLLPQIAQGFHVTEAWAGQLVTLCALGAGVAAIPLTAATRRWRRRQVLLLVLAAFFLCNAVTALSSHYVVTLAARFAVGLATGLAWSLLATYARAMVPAAMQGRALAVAMVGIPLALSVGVPLSARLGVMIGWRSVFGILSGMALILMAWARWTVPDYPGQAADSRLPVRQVLAIPGVRPVLLVVMAWILPHYILYTYIAPFLASVGLARHVDAVLLIFGVSAMLGIWLVGSLVDRWLRLLVLAGLGAFASVSLLFGLGGTAPAVLCLGVAVWGLSFGGAPTLLQTALADAAGSRADVAQSMLVTVFNLSFAGSGMIGGVLLETTGVASFPWVVLLLVSIGLLAAWRASSHGFTAGRRRYALDSAAGARP</sequence>
<dbReference type="PANTHER" id="PTHR43124:SF3">
    <property type="entry name" value="CHLORAMPHENICOL EFFLUX PUMP RV0191"/>
    <property type="match status" value="1"/>
</dbReference>
<evidence type="ECO:0000256" key="2">
    <source>
        <dbReference type="ARBA" id="ARBA00022475"/>
    </source>
</evidence>
<dbReference type="CDD" id="cd17324">
    <property type="entry name" value="MFS_NepI_like"/>
    <property type="match status" value="1"/>
</dbReference>
<protein>
    <submittedName>
        <fullName evidence="8">MFS transporter</fullName>
    </submittedName>
</protein>
<evidence type="ECO:0000313" key="9">
    <source>
        <dbReference type="Proteomes" id="UP000177515"/>
    </source>
</evidence>
<feature type="transmembrane region" description="Helical" evidence="6">
    <location>
        <begin position="281"/>
        <end position="300"/>
    </location>
</feature>
<dbReference type="InterPro" id="IPR050189">
    <property type="entry name" value="MFS_Efflux_Transporters"/>
</dbReference>
<feature type="transmembrane region" description="Helical" evidence="6">
    <location>
        <begin position="149"/>
        <end position="169"/>
    </location>
</feature>
<dbReference type="InterPro" id="IPR011701">
    <property type="entry name" value="MFS"/>
</dbReference>
<keyword evidence="2" id="KW-1003">Cell membrane</keyword>
<dbReference type="EMBL" id="CP017755">
    <property type="protein sequence ID" value="AOZ09383.1"/>
    <property type="molecule type" value="Genomic_DNA"/>
</dbReference>
<feature type="transmembrane region" description="Helical" evidence="6">
    <location>
        <begin position="306"/>
        <end position="333"/>
    </location>
</feature>
<keyword evidence="4 6" id="KW-1133">Transmembrane helix</keyword>
<evidence type="ECO:0000259" key="7">
    <source>
        <dbReference type="PROSITE" id="PS50850"/>
    </source>
</evidence>
<accession>A0ABM6FC99</accession>
<evidence type="ECO:0000256" key="4">
    <source>
        <dbReference type="ARBA" id="ARBA00022989"/>
    </source>
</evidence>
<name>A0ABM6FC99_9BURK</name>
<keyword evidence="3 6" id="KW-0812">Transmembrane</keyword>
<gene>
    <name evidence="8" type="ORF">BKK80_26760</name>
</gene>
<feature type="transmembrane region" description="Helical" evidence="6">
    <location>
        <begin position="216"/>
        <end position="238"/>
    </location>
</feature>